<evidence type="ECO:0000313" key="2">
    <source>
        <dbReference type="Proteomes" id="UP000219452"/>
    </source>
</evidence>
<evidence type="ECO:0000313" key="1">
    <source>
        <dbReference type="EMBL" id="SOD79624.1"/>
    </source>
</evidence>
<dbReference type="Gene3D" id="3.40.50.10320">
    <property type="entry name" value="LmbE-like"/>
    <property type="match status" value="1"/>
</dbReference>
<sequence length="286" mass="32844">MNSGNDKANVLDELARIADLDTLGDTFVVAPHPDDESLGCGGTIAQLCQRGYAVHVLFISDGTMSHPNSASYPADRLRQVREQEALDALTILGVPRENVIFMRQKDTRVAMPHSLCFSNAVDCIHDLLMIYKPTTVLVPWRRDPHRDHRASWHQLTAAVDKLKNKPRVLEYLIWLWELGTEEDMPVENEMLAWRVPIESVMELRNRAIAAHRSQVSRMIDDDPTAFYLSPELLEHFKEPRELFLEQPNREPHHASVQPEYHLFRWCLSGQQRPMGLRNQSIRTGKI</sequence>
<protein>
    <submittedName>
        <fullName evidence="1">N-acetylglucosaminyl deacetylase, LmbE family</fullName>
    </submittedName>
</protein>
<gene>
    <name evidence="1" type="ORF">SAMN06269250_1021</name>
</gene>
<proteinExistence type="predicted"/>
<dbReference type="Proteomes" id="UP000219452">
    <property type="component" value="Unassembled WGS sequence"/>
</dbReference>
<dbReference type="PANTHER" id="PTHR12993">
    <property type="entry name" value="N-ACETYLGLUCOSAMINYL-PHOSPHATIDYLINOSITOL DE-N-ACETYLASE-RELATED"/>
    <property type="match status" value="1"/>
</dbReference>
<organism evidence="1 2">
    <name type="scientific">Spirosoma fluviale</name>
    <dbReference type="NCBI Taxonomy" id="1597977"/>
    <lineage>
        <taxon>Bacteria</taxon>
        <taxon>Pseudomonadati</taxon>
        <taxon>Bacteroidota</taxon>
        <taxon>Cytophagia</taxon>
        <taxon>Cytophagales</taxon>
        <taxon>Cytophagaceae</taxon>
        <taxon>Spirosoma</taxon>
    </lineage>
</organism>
<dbReference type="InterPro" id="IPR003737">
    <property type="entry name" value="GlcNAc_PI_deacetylase-related"/>
</dbReference>
<name>A0A286F9V0_9BACT</name>
<dbReference type="Pfam" id="PF02585">
    <property type="entry name" value="PIG-L"/>
    <property type="match status" value="1"/>
</dbReference>
<reference evidence="2" key="1">
    <citation type="submission" date="2017-09" db="EMBL/GenBank/DDBJ databases">
        <authorList>
            <person name="Varghese N."/>
            <person name="Submissions S."/>
        </authorList>
    </citation>
    <scope>NUCLEOTIDE SEQUENCE [LARGE SCALE GENOMIC DNA]</scope>
    <source>
        <strain evidence="2">DSM 29961</strain>
    </source>
</reference>
<dbReference type="EMBL" id="OCNH01000001">
    <property type="protein sequence ID" value="SOD79624.1"/>
    <property type="molecule type" value="Genomic_DNA"/>
</dbReference>
<dbReference type="GO" id="GO:0016811">
    <property type="term" value="F:hydrolase activity, acting on carbon-nitrogen (but not peptide) bonds, in linear amides"/>
    <property type="evidence" value="ECO:0007669"/>
    <property type="project" value="TreeGrafter"/>
</dbReference>
<dbReference type="SUPFAM" id="SSF102588">
    <property type="entry name" value="LmbE-like"/>
    <property type="match status" value="1"/>
</dbReference>
<dbReference type="PANTHER" id="PTHR12993:SF29">
    <property type="entry name" value="BLR3841 PROTEIN"/>
    <property type="match status" value="1"/>
</dbReference>
<dbReference type="InterPro" id="IPR024078">
    <property type="entry name" value="LmbE-like_dom_sf"/>
</dbReference>
<dbReference type="OrthoDB" id="9790023at2"/>
<dbReference type="AlphaFoldDB" id="A0A286F9V0"/>
<keyword evidence="2" id="KW-1185">Reference proteome</keyword>
<dbReference type="RefSeq" id="WP_097124685.1">
    <property type="nucleotide sequence ID" value="NZ_OCNH01000001.1"/>
</dbReference>
<accession>A0A286F9V0</accession>